<dbReference type="PANTHER" id="PTHR32089">
    <property type="entry name" value="METHYL-ACCEPTING CHEMOTAXIS PROTEIN MCPB"/>
    <property type="match status" value="1"/>
</dbReference>
<protein>
    <submittedName>
        <fullName evidence="9">PAS domain-containing methyl-accepting chemotaxis protein</fullName>
    </submittedName>
</protein>
<evidence type="ECO:0000259" key="8">
    <source>
        <dbReference type="PROSITE" id="PS50111"/>
    </source>
</evidence>
<evidence type="ECO:0000313" key="10">
    <source>
        <dbReference type="Proteomes" id="UP001499988"/>
    </source>
</evidence>
<dbReference type="PANTHER" id="PTHR32089:SF74">
    <property type="entry name" value="METHYL-ACCEPTING CHEMOTAXIS PROTEIN AER"/>
    <property type="match status" value="1"/>
</dbReference>
<comment type="caution">
    <text evidence="9">The sequence shown here is derived from an EMBL/GenBank/DDBJ whole genome shotgun (WGS) entry which is preliminary data.</text>
</comment>
<evidence type="ECO:0000256" key="4">
    <source>
        <dbReference type="PROSITE-ProRule" id="PRU00284"/>
    </source>
</evidence>
<comment type="subcellular location">
    <subcellularLocation>
        <location evidence="1">Membrane</location>
    </subcellularLocation>
</comment>
<keyword evidence="7" id="KW-0812">Transmembrane</keyword>
<gene>
    <name evidence="9" type="ORF">GCM10023333_40290</name>
</gene>
<keyword evidence="7" id="KW-0472">Membrane</keyword>
<dbReference type="SMART" id="SM00283">
    <property type="entry name" value="MA"/>
    <property type="match status" value="1"/>
</dbReference>
<dbReference type="Pfam" id="PF08447">
    <property type="entry name" value="PAS_3"/>
    <property type="match status" value="1"/>
</dbReference>
<feature type="region of interest" description="Disordered" evidence="6">
    <location>
        <begin position="497"/>
        <end position="524"/>
    </location>
</feature>
<keyword evidence="7" id="KW-1133">Transmembrane helix</keyword>
<dbReference type="CDD" id="cd11386">
    <property type="entry name" value="MCP_signal"/>
    <property type="match status" value="1"/>
</dbReference>
<dbReference type="EMBL" id="BAABJZ010000105">
    <property type="protein sequence ID" value="GAA4902161.1"/>
    <property type="molecule type" value="Genomic_DNA"/>
</dbReference>
<sequence>MRNNQPVTGRETPFADDVILLSTTDLKGNIKYANSGFSQICQYSYQELRRQPHNIVRHPDMPEQAFAAMWGQIQQGNPWFGIVKNRAKNGDHYWVNAYVTPVYEEGKIHEYQSVRRKANPQHVEQAEAVYGALKAGKQPKSLRPARLGFANRLLLAATGGGLLTALLALWQPLLGTGLGLAATLALLWWLLQPFRALVARSEAVIDDPIARAVFSGRQDELGQIGLTLDFLSTELGGVVGRMADSAGDLCTMGRELSTTVVDTQQRAQEQSQQTAAAATAVEEMSVSFNEVADNATGVAQALRDSVETADQGSEILAQVTTAIETLSQDVARIAGDVVTIEQDSGAIAEVLDVIRGIADQTNLLALNAAIEAARAGEQGRGFAVVADEVRTLAQRTADSTVQIEGIVKQFQGSSRAASVAMREGEQAASQTVILTRRVDEAFASLREAIDRINQMSEQIAAAMSQQRVVTQDISQAIQTISDLAQCSLDQAAETAKRGEDMSRLASKQSQLSQQFWQQGVGRGN</sequence>
<proteinExistence type="inferred from homology"/>
<evidence type="ECO:0000313" key="9">
    <source>
        <dbReference type="EMBL" id="GAA4902161.1"/>
    </source>
</evidence>
<dbReference type="PROSITE" id="PS50111">
    <property type="entry name" value="CHEMOTAXIS_TRANSDUC_2"/>
    <property type="match status" value="1"/>
</dbReference>
<feature type="domain" description="Methyl-accepting transducer" evidence="8">
    <location>
        <begin position="245"/>
        <end position="481"/>
    </location>
</feature>
<dbReference type="NCBIfam" id="TIGR00229">
    <property type="entry name" value="sensory_box"/>
    <property type="match status" value="1"/>
</dbReference>
<organism evidence="9 10">
    <name type="scientific">Ferrimonas pelagia</name>
    <dbReference type="NCBI Taxonomy" id="1177826"/>
    <lineage>
        <taxon>Bacteria</taxon>
        <taxon>Pseudomonadati</taxon>
        <taxon>Pseudomonadota</taxon>
        <taxon>Gammaproteobacteria</taxon>
        <taxon>Alteromonadales</taxon>
        <taxon>Ferrimonadaceae</taxon>
        <taxon>Ferrimonas</taxon>
    </lineage>
</organism>
<dbReference type="PRINTS" id="PR00260">
    <property type="entry name" value="CHEMTRNSDUCR"/>
</dbReference>
<comment type="similarity">
    <text evidence="3">Belongs to the methyl-accepting chemotaxis (MCP) protein family.</text>
</comment>
<reference evidence="10" key="1">
    <citation type="journal article" date="2019" name="Int. J. Syst. Evol. Microbiol.">
        <title>The Global Catalogue of Microorganisms (GCM) 10K type strain sequencing project: providing services to taxonomists for standard genome sequencing and annotation.</title>
        <authorList>
            <consortium name="The Broad Institute Genomics Platform"/>
            <consortium name="The Broad Institute Genome Sequencing Center for Infectious Disease"/>
            <person name="Wu L."/>
            <person name="Ma J."/>
        </authorList>
    </citation>
    <scope>NUCLEOTIDE SEQUENCE [LARGE SCALE GENOMIC DNA]</scope>
    <source>
        <strain evidence="10">JCM 18401</strain>
    </source>
</reference>
<dbReference type="CDD" id="cd00130">
    <property type="entry name" value="PAS"/>
    <property type="match status" value="1"/>
</dbReference>
<keyword evidence="2 4" id="KW-0807">Transducer</keyword>
<dbReference type="RefSeq" id="WP_345337307.1">
    <property type="nucleotide sequence ID" value="NZ_BAABJZ010000105.1"/>
</dbReference>
<dbReference type="InterPro" id="IPR004089">
    <property type="entry name" value="MCPsignal_dom"/>
</dbReference>
<dbReference type="Proteomes" id="UP001499988">
    <property type="component" value="Unassembled WGS sequence"/>
</dbReference>
<dbReference type="Gene3D" id="1.10.287.950">
    <property type="entry name" value="Methyl-accepting chemotaxis protein"/>
    <property type="match status" value="1"/>
</dbReference>
<accession>A0ABP9FH39</accession>
<keyword evidence="5" id="KW-0175">Coiled coil</keyword>
<evidence type="ECO:0000256" key="1">
    <source>
        <dbReference type="ARBA" id="ARBA00004370"/>
    </source>
</evidence>
<name>A0ABP9FH39_9GAMM</name>
<keyword evidence="10" id="KW-1185">Reference proteome</keyword>
<evidence type="ECO:0000256" key="3">
    <source>
        <dbReference type="ARBA" id="ARBA00029447"/>
    </source>
</evidence>
<feature type="transmembrane region" description="Helical" evidence="7">
    <location>
        <begin position="173"/>
        <end position="191"/>
    </location>
</feature>
<dbReference type="InterPro" id="IPR004090">
    <property type="entry name" value="Chemotax_Me-accpt_rcpt"/>
</dbReference>
<dbReference type="SUPFAM" id="SSF55785">
    <property type="entry name" value="PYP-like sensor domain (PAS domain)"/>
    <property type="match status" value="1"/>
</dbReference>
<evidence type="ECO:0000256" key="7">
    <source>
        <dbReference type="SAM" id="Phobius"/>
    </source>
</evidence>
<feature type="transmembrane region" description="Helical" evidence="7">
    <location>
        <begin position="149"/>
        <end position="167"/>
    </location>
</feature>
<evidence type="ECO:0000256" key="2">
    <source>
        <dbReference type="ARBA" id="ARBA00023224"/>
    </source>
</evidence>
<dbReference type="Gene3D" id="3.30.450.20">
    <property type="entry name" value="PAS domain"/>
    <property type="match status" value="1"/>
</dbReference>
<feature type="coiled-coil region" evidence="5">
    <location>
        <begin position="438"/>
        <end position="465"/>
    </location>
</feature>
<dbReference type="InterPro" id="IPR013655">
    <property type="entry name" value="PAS_fold_3"/>
</dbReference>
<dbReference type="SUPFAM" id="SSF58104">
    <property type="entry name" value="Methyl-accepting chemotaxis protein (MCP) signaling domain"/>
    <property type="match status" value="1"/>
</dbReference>
<dbReference type="InterPro" id="IPR000014">
    <property type="entry name" value="PAS"/>
</dbReference>
<feature type="compositionally biased region" description="Low complexity" evidence="6">
    <location>
        <begin position="506"/>
        <end position="518"/>
    </location>
</feature>
<evidence type="ECO:0000256" key="6">
    <source>
        <dbReference type="SAM" id="MobiDB-lite"/>
    </source>
</evidence>
<dbReference type="InterPro" id="IPR035965">
    <property type="entry name" value="PAS-like_dom_sf"/>
</dbReference>
<evidence type="ECO:0000256" key="5">
    <source>
        <dbReference type="SAM" id="Coils"/>
    </source>
</evidence>
<dbReference type="Pfam" id="PF00015">
    <property type="entry name" value="MCPsignal"/>
    <property type="match status" value="1"/>
</dbReference>